<keyword evidence="4" id="KW-0479">Metal-binding</keyword>
<dbReference type="InterPro" id="IPR008949">
    <property type="entry name" value="Isoprenoid_synthase_dom_sf"/>
</dbReference>
<keyword evidence="3 7" id="KW-0808">Transferase</keyword>
<keyword evidence="5" id="KW-0460">Magnesium</keyword>
<dbReference type="InterPro" id="IPR033749">
    <property type="entry name" value="Polyprenyl_synt_CS"/>
</dbReference>
<sequence>MRLEKLQASSAYSPMSGWAVSARQQIDEYLDALLHFPNPSRVNEAMRYSVLGGGKRIRPMLALAVADYLGTRPTGLMHVACAIEMIHSASLILDDLPCMDNDRMRRNRPSTHAVYGEDCAILASVSLLMHCHAMLASHPDLPPEVRLKTIRLLCETIGADGLSLGQYIDLSSRSTPLQSSATAGAHHLKTGILFLAAAKAACLLCDATPEQSEKITVYATSLGLAFQLKDDLADVGEPGLNLAAAMGVSSARQQFLDHLETASDAIGDDDDAGVLRDFAEALLD</sequence>
<dbReference type="Proteomes" id="UP000887222">
    <property type="component" value="Unassembled WGS sequence"/>
</dbReference>
<dbReference type="PANTHER" id="PTHR43281">
    <property type="entry name" value="FARNESYL DIPHOSPHATE SYNTHASE"/>
    <property type="match status" value="1"/>
</dbReference>
<protein>
    <submittedName>
        <fullName evidence="8">Farnesyl-diphosphate synthase</fullName>
    </submittedName>
</protein>
<evidence type="ECO:0000256" key="6">
    <source>
        <dbReference type="ARBA" id="ARBA00023229"/>
    </source>
</evidence>
<dbReference type="EMBL" id="BPMK01000002">
    <property type="protein sequence ID" value="GIZ50364.1"/>
    <property type="molecule type" value="Genomic_DNA"/>
</dbReference>
<dbReference type="PANTHER" id="PTHR43281:SF1">
    <property type="entry name" value="FARNESYL DIPHOSPHATE SYNTHASE"/>
    <property type="match status" value="1"/>
</dbReference>
<evidence type="ECO:0000313" key="8">
    <source>
        <dbReference type="EMBL" id="GIZ50364.1"/>
    </source>
</evidence>
<comment type="cofactor">
    <cofactor evidence="1">
        <name>Mg(2+)</name>
        <dbReference type="ChEBI" id="CHEBI:18420"/>
    </cofactor>
</comment>
<dbReference type="Pfam" id="PF00348">
    <property type="entry name" value="polyprenyl_synt"/>
    <property type="match status" value="1"/>
</dbReference>
<name>A0ABQ4PZU3_9BURK</name>
<reference evidence="8 9" key="1">
    <citation type="journal article" date="2022" name="Int. J. Syst. Evol. Microbiol.">
        <title>Noviherbaspirillum aridicola sp. nov., isolated from an arid soil in Pakistan.</title>
        <authorList>
            <person name="Khan I.U."/>
            <person name="Saqib M."/>
            <person name="Amin A."/>
            <person name="Hussain F."/>
            <person name="Li L."/>
            <person name="Liu Y.H."/>
            <person name="Fang B.Z."/>
            <person name="Ahmed I."/>
            <person name="Li W.J."/>
        </authorList>
    </citation>
    <scope>NUCLEOTIDE SEQUENCE [LARGE SCALE GENOMIC DNA]</scope>
    <source>
        <strain evidence="8 9">NCCP-691</strain>
    </source>
</reference>
<evidence type="ECO:0000256" key="3">
    <source>
        <dbReference type="ARBA" id="ARBA00022679"/>
    </source>
</evidence>
<keyword evidence="6" id="KW-0414">Isoprene biosynthesis</keyword>
<gene>
    <name evidence="8" type="ORF">NCCP691_03780</name>
</gene>
<dbReference type="InterPro" id="IPR000092">
    <property type="entry name" value="Polyprenyl_synt"/>
</dbReference>
<dbReference type="SFLD" id="SFLDS00005">
    <property type="entry name" value="Isoprenoid_Synthase_Type_I"/>
    <property type="match status" value="1"/>
</dbReference>
<dbReference type="RefSeq" id="WP_220806550.1">
    <property type="nucleotide sequence ID" value="NZ_BPMK01000002.1"/>
</dbReference>
<evidence type="ECO:0000313" key="9">
    <source>
        <dbReference type="Proteomes" id="UP000887222"/>
    </source>
</evidence>
<accession>A0ABQ4PZU3</accession>
<evidence type="ECO:0000256" key="2">
    <source>
        <dbReference type="ARBA" id="ARBA00006706"/>
    </source>
</evidence>
<keyword evidence="9" id="KW-1185">Reference proteome</keyword>
<proteinExistence type="inferred from homology"/>
<dbReference type="SUPFAM" id="SSF48576">
    <property type="entry name" value="Terpenoid synthases"/>
    <property type="match status" value="1"/>
</dbReference>
<evidence type="ECO:0000256" key="5">
    <source>
        <dbReference type="ARBA" id="ARBA00022842"/>
    </source>
</evidence>
<evidence type="ECO:0000256" key="1">
    <source>
        <dbReference type="ARBA" id="ARBA00001946"/>
    </source>
</evidence>
<evidence type="ECO:0000256" key="7">
    <source>
        <dbReference type="RuleBase" id="RU004466"/>
    </source>
</evidence>
<comment type="caution">
    <text evidence="8">The sequence shown here is derived from an EMBL/GenBank/DDBJ whole genome shotgun (WGS) entry which is preliminary data.</text>
</comment>
<evidence type="ECO:0000256" key="4">
    <source>
        <dbReference type="ARBA" id="ARBA00022723"/>
    </source>
</evidence>
<comment type="similarity">
    <text evidence="2 7">Belongs to the FPP/GGPP synthase family.</text>
</comment>
<dbReference type="PROSITE" id="PS00444">
    <property type="entry name" value="POLYPRENYL_SYNTHASE_2"/>
    <property type="match status" value="1"/>
</dbReference>
<organism evidence="8 9">
    <name type="scientific">Noviherbaspirillum aridicola</name>
    <dbReference type="NCBI Taxonomy" id="2849687"/>
    <lineage>
        <taxon>Bacteria</taxon>
        <taxon>Pseudomonadati</taxon>
        <taxon>Pseudomonadota</taxon>
        <taxon>Betaproteobacteria</taxon>
        <taxon>Burkholderiales</taxon>
        <taxon>Oxalobacteraceae</taxon>
        <taxon>Noviherbaspirillum</taxon>
    </lineage>
</organism>
<dbReference type="Gene3D" id="1.10.600.10">
    <property type="entry name" value="Farnesyl Diphosphate Synthase"/>
    <property type="match status" value="1"/>
</dbReference>